<accession>U5YGZ7</accession>
<feature type="transmembrane region" description="Helical" evidence="6">
    <location>
        <begin position="171"/>
        <end position="193"/>
    </location>
</feature>
<keyword evidence="4 6" id="KW-1133">Transmembrane helix</keyword>
<dbReference type="GO" id="GO:0043953">
    <property type="term" value="P:protein transport by the Tat complex"/>
    <property type="evidence" value="ECO:0007669"/>
    <property type="project" value="TreeGrafter"/>
</dbReference>
<evidence type="ECO:0000256" key="5">
    <source>
        <dbReference type="ARBA" id="ARBA00023136"/>
    </source>
</evidence>
<dbReference type="GeneID" id="17675486"/>
<keyword evidence="3 6" id="KW-0812">Transmembrane</keyword>
<comment type="similarity">
    <text evidence="2">Belongs to the TatC family.</text>
</comment>
<dbReference type="PRINTS" id="PR01840">
    <property type="entry name" value="TATCFAMILY"/>
</dbReference>
<organism evidence="7">
    <name type="scientific">Roya obtusa</name>
    <dbReference type="NCBI Taxonomy" id="104537"/>
    <lineage>
        <taxon>Eukaryota</taxon>
        <taxon>Viridiplantae</taxon>
        <taxon>Streptophyta</taxon>
        <taxon>Zygnematophyceae</taxon>
        <taxon>Zygnematophycidae</taxon>
        <taxon>Zygnematales</taxon>
        <taxon>Mesotaeniaceae</taxon>
        <taxon>Roya</taxon>
    </lineage>
</organism>
<dbReference type="GO" id="GO:0009977">
    <property type="term" value="F:proton motive force dependent protein transmembrane transporter activity"/>
    <property type="evidence" value="ECO:0007669"/>
    <property type="project" value="TreeGrafter"/>
</dbReference>
<evidence type="ECO:0000256" key="2">
    <source>
        <dbReference type="ARBA" id="ARBA00008882"/>
    </source>
</evidence>
<proteinExistence type="inferred from homology"/>
<dbReference type="Pfam" id="PF00902">
    <property type="entry name" value="TatC"/>
    <property type="match status" value="1"/>
</dbReference>
<feature type="transmembrane region" description="Helical" evidence="6">
    <location>
        <begin position="128"/>
        <end position="151"/>
    </location>
</feature>
<evidence type="ECO:0000256" key="1">
    <source>
        <dbReference type="ARBA" id="ARBA00004141"/>
    </source>
</evidence>
<keyword evidence="5 6" id="KW-0472">Membrane</keyword>
<evidence type="ECO:0000256" key="4">
    <source>
        <dbReference type="ARBA" id="ARBA00022989"/>
    </source>
</evidence>
<dbReference type="PANTHER" id="PTHR30371">
    <property type="entry name" value="SEC-INDEPENDENT PROTEIN TRANSLOCASE PROTEIN TATC"/>
    <property type="match status" value="1"/>
</dbReference>
<feature type="transmembrane region" description="Helical" evidence="6">
    <location>
        <begin position="282"/>
        <end position="302"/>
    </location>
</feature>
<feature type="transmembrane region" description="Helical" evidence="6">
    <location>
        <begin position="253"/>
        <end position="270"/>
    </location>
</feature>
<feature type="transmembrane region" description="Helical" evidence="6">
    <location>
        <begin position="75"/>
        <end position="93"/>
    </location>
</feature>
<dbReference type="EMBL" id="KF060943">
    <property type="protein sequence ID" value="AGZ90371.1"/>
    <property type="molecule type" value="Genomic_DNA"/>
</dbReference>
<reference evidence="7" key="1">
    <citation type="journal article" date="2013" name="Genome Biol. Evol.">
        <title>Tracing the evolution of streptophyte algae and their mitochondrial genome.</title>
        <authorList>
            <person name="Turmel M."/>
            <person name="Otis C."/>
            <person name="Lemieux C."/>
        </authorList>
    </citation>
    <scope>NUCLEOTIDE SEQUENCE</scope>
</reference>
<dbReference type="RefSeq" id="YP_008816136.1">
    <property type="nucleotide sequence ID" value="NC_022863.1"/>
</dbReference>
<dbReference type="GO" id="GO:0065002">
    <property type="term" value="P:intracellular protein transmembrane transport"/>
    <property type="evidence" value="ECO:0007669"/>
    <property type="project" value="TreeGrafter"/>
</dbReference>
<dbReference type="PANTHER" id="PTHR30371:SF0">
    <property type="entry name" value="SEC-INDEPENDENT PROTEIN TRANSLOCASE PROTEIN TATC, CHLOROPLASTIC-RELATED"/>
    <property type="match status" value="1"/>
</dbReference>
<sequence>MKRQKKQKIFSKKSRKLLFKNFSKKNFGKIIFLLFYRNNAAVLPLLKKIYIFIIKSVNNMYSSLNYIFKELKIRFVWIFVTFLLTFFVCYHYSEYLLFLLIKPFLEISGPNSLFLCTKLTESFNTYCIISFFITLFLFIPYFCYQMCCFLIPSIYKYQRAIFLQMVKASGFFFIIVFLLTFYWIMPFFLYFFYKLSTNTIQTNLLMIQLQLKIYDFIFFTFRFLIISTICSQIPVFIFYFFKFKLIKIVNVIQFRKVFIFFSILLSALLSPPDVVLQLSIGFFIYFLIELSILLSFVQFNYVMLFSKKRNEIVDNIK</sequence>
<protein>
    <submittedName>
        <fullName evidence="7">SecY-independent transporter protein</fullName>
    </submittedName>
</protein>
<dbReference type="GO" id="GO:0033281">
    <property type="term" value="C:TAT protein transport complex"/>
    <property type="evidence" value="ECO:0007669"/>
    <property type="project" value="TreeGrafter"/>
</dbReference>
<evidence type="ECO:0000256" key="3">
    <source>
        <dbReference type="ARBA" id="ARBA00022692"/>
    </source>
</evidence>
<dbReference type="InterPro" id="IPR002033">
    <property type="entry name" value="TatC"/>
</dbReference>
<keyword evidence="7" id="KW-0496">Mitochondrion</keyword>
<geneLocation type="mitochondrion" evidence="7"/>
<feature type="transmembrane region" description="Helical" evidence="6">
    <location>
        <begin position="213"/>
        <end position="241"/>
    </location>
</feature>
<dbReference type="AlphaFoldDB" id="U5YGZ7"/>
<evidence type="ECO:0000313" key="7">
    <source>
        <dbReference type="EMBL" id="AGZ90371.1"/>
    </source>
</evidence>
<name>U5YGZ7_9VIRI</name>
<evidence type="ECO:0000256" key="6">
    <source>
        <dbReference type="SAM" id="Phobius"/>
    </source>
</evidence>
<gene>
    <name evidence="7" type="primary">mttB</name>
</gene>
<comment type="subcellular location">
    <subcellularLocation>
        <location evidence="1">Membrane</location>
        <topology evidence="1">Multi-pass membrane protein</topology>
    </subcellularLocation>
</comment>